<protein>
    <submittedName>
        <fullName evidence="1">Uncharacterized protein</fullName>
    </submittedName>
</protein>
<proteinExistence type="predicted"/>
<sequence length="68" mass="6197">IDWGATGVVSLGIGSGTAAGTGIATGTTTGVGIGAGTGIGCTGRAGATTIRSWGTSPSSHSGTGLLYG</sequence>
<dbReference type="EMBL" id="JAHRHJ020000001">
    <property type="protein sequence ID" value="KAH9331981.1"/>
    <property type="molecule type" value="Genomic_DNA"/>
</dbReference>
<feature type="non-terminal residue" evidence="1">
    <location>
        <position position="68"/>
    </location>
</feature>
<comment type="caution">
    <text evidence="1">The sequence shown here is derived from an EMBL/GenBank/DDBJ whole genome shotgun (WGS) entry which is preliminary data.</text>
</comment>
<feature type="non-terminal residue" evidence="1">
    <location>
        <position position="1"/>
    </location>
</feature>
<reference evidence="1 2" key="1">
    <citation type="journal article" date="2021" name="Nat. Plants">
        <title>The Taxus genome provides insights into paclitaxel biosynthesis.</title>
        <authorList>
            <person name="Xiong X."/>
            <person name="Gou J."/>
            <person name="Liao Q."/>
            <person name="Li Y."/>
            <person name="Zhou Q."/>
            <person name="Bi G."/>
            <person name="Li C."/>
            <person name="Du R."/>
            <person name="Wang X."/>
            <person name="Sun T."/>
            <person name="Guo L."/>
            <person name="Liang H."/>
            <person name="Lu P."/>
            <person name="Wu Y."/>
            <person name="Zhang Z."/>
            <person name="Ro D.K."/>
            <person name="Shang Y."/>
            <person name="Huang S."/>
            <person name="Yan J."/>
        </authorList>
    </citation>
    <scope>NUCLEOTIDE SEQUENCE [LARGE SCALE GENOMIC DNA]</scope>
    <source>
        <strain evidence="1">Ta-2019</strain>
    </source>
</reference>
<dbReference type="AlphaFoldDB" id="A0AA38GZX5"/>
<accession>A0AA38GZX5</accession>
<keyword evidence="2" id="KW-1185">Reference proteome</keyword>
<name>A0AA38GZX5_TAXCH</name>
<evidence type="ECO:0000313" key="1">
    <source>
        <dbReference type="EMBL" id="KAH9331981.1"/>
    </source>
</evidence>
<evidence type="ECO:0000313" key="2">
    <source>
        <dbReference type="Proteomes" id="UP000824469"/>
    </source>
</evidence>
<dbReference type="Proteomes" id="UP000824469">
    <property type="component" value="Unassembled WGS sequence"/>
</dbReference>
<gene>
    <name evidence="1" type="ORF">KI387_004089</name>
</gene>
<organism evidence="1 2">
    <name type="scientific">Taxus chinensis</name>
    <name type="common">Chinese yew</name>
    <name type="synonym">Taxus wallichiana var. chinensis</name>
    <dbReference type="NCBI Taxonomy" id="29808"/>
    <lineage>
        <taxon>Eukaryota</taxon>
        <taxon>Viridiplantae</taxon>
        <taxon>Streptophyta</taxon>
        <taxon>Embryophyta</taxon>
        <taxon>Tracheophyta</taxon>
        <taxon>Spermatophyta</taxon>
        <taxon>Pinopsida</taxon>
        <taxon>Pinidae</taxon>
        <taxon>Conifers II</taxon>
        <taxon>Cupressales</taxon>
        <taxon>Taxaceae</taxon>
        <taxon>Taxus</taxon>
    </lineage>
</organism>